<keyword evidence="4" id="KW-1185">Reference proteome</keyword>
<dbReference type="HAMAP" id="MF_00055">
    <property type="entry name" value="MEMO1"/>
    <property type="match status" value="1"/>
</dbReference>
<reference evidence="4" key="1">
    <citation type="journal article" date="2016" name="Genome Announc.">
        <title>Draft Genome Sequences of Methanobrevibacter curvatus DSM11111, Methanobrevibacter cuticularis DSM11139, Methanobrevibacter filiformis DSM11501, and Methanobrevibacter oralis DSM7256.</title>
        <authorList>
            <person name="Poehlein A."/>
            <person name="Seedorf H."/>
        </authorList>
    </citation>
    <scope>NUCLEOTIDE SEQUENCE [LARGE SCALE GENOMIC DNA]</scope>
    <source>
        <strain evidence="4">DSM 7256 / JCM 30027 / ZR</strain>
    </source>
</reference>
<name>A0A165ZMB2_METOA</name>
<dbReference type="STRING" id="66851.MBORA_17410"/>
<evidence type="ECO:0000256" key="2">
    <source>
        <dbReference type="HAMAP-Rule" id="MF_00055"/>
    </source>
</evidence>
<protein>
    <recommendedName>
        <fullName evidence="2">MEMO1 family protein MBORA_17410</fullName>
    </recommendedName>
</protein>
<proteinExistence type="inferred from homology"/>
<evidence type="ECO:0000313" key="4">
    <source>
        <dbReference type="Proteomes" id="UP000077428"/>
    </source>
</evidence>
<dbReference type="EMBL" id="LWMU01000103">
    <property type="protein sequence ID" value="KZX10903.1"/>
    <property type="molecule type" value="Genomic_DNA"/>
</dbReference>
<dbReference type="PATRIC" id="fig|66851.6.peg.1894"/>
<evidence type="ECO:0000256" key="1">
    <source>
        <dbReference type="ARBA" id="ARBA00006315"/>
    </source>
</evidence>
<sequence>MLRKPAVAGIFYPDNPEDLKKSVEDAFLSKMGVGEIPILNDFDSSDYPINIMVPHAGYYYSGAVASHSYCEIVKIGFPEVFIILSPNHTGLGSEISVFDDGQWITPLGNLEVDNEFAESIISNSDTASSDFSAHIREHSIEVQLPFLQYFSNDFKIVPITMASQSFSASSDLARAIYEAGNKLNKSYCVIASTDLSHYNTQDMANKLDNFVLEDIDNMDEFKLFEEIIQYNITMCGYGPVITTMSLSKMSGKNNSEILKYGTSGDVSGDFSSVVGYASGIFK</sequence>
<dbReference type="RefSeq" id="WP_042694532.1">
    <property type="nucleotide sequence ID" value="NZ_CABMAB010000039.1"/>
</dbReference>
<dbReference type="NCBIfam" id="NF001987">
    <property type="entry name" value="PRK00782.1"/>
    <property type="match status" value="1"/>
</dbReference>
<dbReference type="Gene3D" id="3.40.830.10">
    <property type="entry name" value="LigB-like"/>
    <property type="match status" value="1"/>
</dbReference>
<organism evidence="3 4">
    <name type="scientific">Methanobrevibacter oralis</name>
    <dbReference type="NCBI Taxonomy" id="66851"/>
    <lineage>
        <taxon>Archaea</taxon>
        <taxon>Methanobacteriati</taxon>
        <taxon>Methanobacteriota</taxon>
        <taxon>Methanomada group</taxon>
        <taxon>Methanobacteria</taxon>
        <taxon>Methanobacteriales</taxon>
        <taxon>Methanobacteriaceae</taxon>
        <taxon>Methanobrevibacter</taxon>
    </lineage>
</organism>
<dbReference type="AlphaFoldDB" id="A0A165ZMB2"/>
<dbReference type="Pfam" id="PF01875">
    <property type="entry name" value="Memo"/>
    <property type="match status" value="1"/>
</dbReference>
<dbReference type="Proteomes" id="UP000077428">
    <property type="component" value="Unassembled WGS sequence"/>
</dbReference>
<accession>A0A165ZMB2</accession>
<dbReference type="InterPro" id="IPR002737">
    <property type="entry name" value="MEMO1_fam"/>
</dbReference>
<dbReference type="PANTHER" id="PTHR11060">
    <property type="entry name" value="PROTEIN MEMO1"/>
    <property type="match status" value="1"/>
</dbReference>
<dbReference type="OrthoDB" id="372162at2157"/>
<dbReference type="CDD" id="cd07361">
    <property type="entry name" value="MEMO_like"/>
    <property type="match status" value="1"/>
</dbReference>
<comment type="caution">
    <text evidence="3">The sequence shown here is derived from an EMBL/GenBank/DDBJ whole genome shotgun (WGS) entry which is preliminary data.</text>
</comment>
<dbReference type="PANTHER" id="PTHR11060:SF0">
    <property type="entry name" value="PROTEIN MEMO1"/>
    <property type="match status" value="1"/>
</dbReference>
<gene>
    <name evidence="3" type="ORF">MBORA_17410</name>
</gene>
<dbReference type="NCBIfam" id="TIGR04336">
    <property type="entry name" value="AmmeMemoSam_B"/>
    <property type="match status" value="1"/>
</dbReference>
<evidence type="ECO:0000313" key="3">
    <source>
        <dbReference type="EMBL" id="KZX10903.1"/>
    </source>
</evidence>
<comment type="similarity">
    <text evidence="1 2">Belongs to the MEMO1 family.</text>
</comment>